<protein>
    <submittedName>
        <fullName evidence="2">VOC family protein</fullName>
    </submittedName>
</protein>
<dbReference type="OrthoDB" id="3286168at2"/>
<dbReference type="AlphaFoldDB" id="A0A5Q6S302"/>
<gene>
    <name evidence="2" type="ORF">FE697_002205</name>
</gene>
<comment type="caution">
    <text evidence="2">The sequence shown here is derived from an EMBL/GenBank/DDBJ whole genome shotgun (WGS) entry which is preliminary data.</text>
</comment>
<dbReference type="Gene3D" id="3.10.180.10">
    <property type="entry name" value="2,3-Dihydroxybiphenyl 1,2-Dioxygenase, domain 1"/>
    <property type="match status" value="2"/>
</dbReference>
<evidence type="ECO:0000313" key="2">
    <source>
        <dbReference type="EMBL" id="KAA1424753.1"/>
    </source>
</evidence>
<organism evidence="2 3">
    <name type="scientific">Mumia zhuanghuii</name>
    <dbReference type="NCBI Taxonomy" id="2585211"/>
    <lineage>
        <taxon>Bacteria</taxon>
        <taxon>Bacillati</taxon>
        <taxon>Actinomycetota</taxon>
        <taxon>Actinomycetes</taxon>
        <taxon>Propionibacteriales</taxon>
        <taxon>Nocardioidaceae</taxon>
        <taxon>Mumia</taxon>
    </lineage>
</organism>
<name>A0A5Q6S302_9ACTN</name>
<feature type="domain" description="Glyoxalase-like" evidence="1">
    <location>
        <begin position="12"/>
        <end position="112"/>
    </location>
</feature>
<dbReference type="InterPro" id="IPR029068">
    <property type="entry name" value="Glyas_Bleomycin-R_OHBP_Dase"/>
</dbReference>
<dbReference type="InterPro" id="IPR041581">
    <property type="entry name" value="Glyoxalase_6"/>
</dbReference>
<sequence length="248" mass="27030">MTVSPRWITAFLDQPAANATGALGLWQAITGTEASPTRGERGEFRTLLPPRGDAYLRFQVVRHGMPRVHLDLHVDDIADGRDAAVAAGADVVAEPGTHVVLASPGGMPFCVVPDEGEREVPPAPTWPGGHRSVVDQVCLDIPAEHFERECAFWADVTGWTVQDGGREEFLRLVRPSSMPLGILLQRLDSPPPSGGVTAHLDLAAGEQGADAEVERLRLLGPVERWRSDRWITLVDPFGRIFCVTRREP</sequence>
<accession>A0A5Q6S302</accession>
<dbReference type="SUPFAM" id="SSF54593">
    <property type="entry name" value="Glyoxalase/Bleomycin resistance protein/Dihydroxybiphenyl dioxygenase"/>
    <property type="match status" value="2"/>
</dbReference>
<dbReference type="Pfam" id="PF18029">
    <property type="entry name" value="Glyoxalase_6"/>
    <property type="match status" value="2"/>
</dbReference>
<reference evidence="2 3" key="1">
    <citation type="submission" date="2019-09" db="EMBL/GenBank/DDBJ databases">
        <title>Mumia zhuanghuii sp. nov. isolated from the intestinal contents of plateau pika (Ochotona curzoniae) in the Qinghai-Tibet plateau of China.</title>
        <authorList>
            <person name="Tian Z."/>
        </authorList>
    </citation>
    <scope>NUCLEOTIDE SEQUENCE [LARGE SCALE GENOMIC DNA]</scope>
    <source>
        <strain evidence="3">350</strain>
    </source>
</reference>
<proteinExistence type="predicted"/>
<evidence type="ECO:0000313" key="3">
    <source>
        <dbReference type="Proteomes" id="UP000307768"/>
    </source>
</evidence>
<dbReference type="PANTHER" id="PTHR35908:SF1">
    <property type="entry name" value="CONSERVED PROTEIN"/>
    <property type="match status" value="1"/>
</dbReference>
<dbReference type="PANTHER" id="PTHR35908">
    <property type="entry name" value="HYPOTHETICAL FUSION PROTEIN"/>
    <property type="match status" value="1"/>
</dbReference>
<dbReference type="RefSeq" id="WP_149767845.1">
    <property type="nucleotide sequence ID" value="NZ_VDFQ02000001.1"/>
</dbReference>
<dbReference type="EMBL" id="VDFQ02000001">
    <property type="protein sequence ID" value="KAA1424753.1"/>
    <property type="molecule type" value="Genomic_DNA"/>
</dbReference>
<dbReference type="Proteomes" id="UP000307768">
    <property type="component" value="Unassembled WGS sequence"/>
</dbReference>
<evidence type="ECO:0000259" key="1">
    <source>
        <dbReference type="Pfam" id="PF18029"/>
    </source>
</evidence>
<feature type="domain" description="Glyoxalase-like" evidence="1">
    <location>
        <begin position="136"/>
        <end position="244"/>
    </location>
</feature>